<accession>A0AAG5DUD9</accession>
<protein>
    <submittedName>
        <fullName evidence="1">Uncharacterized protein</fullName>
    </submittedName>
</protein>
<keyword evidence="2" id="KW-1185">Reference proteome</keyword>
<dbReference type="AlphaFoldDB" id="A0AAG5DUD9"/>
<evidence type="ECO:0000313" key="1">
    <source>
        <dbReference type="EnsemblMetazoa" id="ENSAATROPP014404"/>
    </source>
</evidence>
<sequence length="95" mass="10352">MRSVKQTAAAAFVSACNRFCVAATAAWHGSWPKCSSRWSRVFWCTSDFSPYCSAGNRGKPSAWRSKISSTLSTPVMRPEGLSTRGDFLILNGISV</sequence>
<proteinExistence type="predicted"/>
<evidence type="ECO:0000313" key="2">
    <source>
        <dbReference type="Proteomes" id="UP000075880"/>
    </source>
</evidence>
<dbReference type="Proteomes" id="UP000075880">
    <property type="component" value="Unassembled WGS sequence"/>
</dbReference>
<dbReference type="EnsemblMetazoa" id="ENSAATROPT016389">
    <property type="protein sequence ID" value="ENSAATROPP014404"/>
    <property type="gene ID" value="ENSAATROPG013409"/>
</dbReference>
<reference evidence="1" key="1">
    <citation type="submission" date="2024-04" db="UniProtKB">
        <authorList>
            <consortium name="EnsemblMetazoa"/>
        </authorList>
    </citation>
    <scope>IDENTIFICATION</scope>
    <source>
        <strain evidence="1">EBRO</strain>
    </source>
</reference>
<organism evidence="1 2">
    <name type="scientific">Anopheles atroparvus</name>
    <name type="common">European mosquito</name>
    <dbReference type="NCBI Taxonomy" id="41427"/>
    <lineage>
        <taxon>Eukaryota</taxon>
        <taxon>Metazoa</taxon>
        <taxon>Ecdysozoa</taxon>
        <taxon>Arthropoda</taxon>
        <taxon>Hexapoda</taxon>
        <taxon>Insecta</taxon>
        <taxon>Pterygota</taxon>
        <taxon>Neoptera</taxon>
        <taxon>Endopterygota</taxon>
        <taxon>Diptera</taxon>
        <taxon>Nematocera</taxon>
        <taxon>Culicoidea</taxon>
        <taxon>Culicidae</taxon>
        <taxon>Anophelinae</taxon>
        <taxon>Anopheles</taxon>
    </lineage>
</organism>
<dbReference type="PROSITE" id="PS51257">
    <property type="entry name" value="PROKAR_LIPOPROTEIN"/>
    <property type="match status" value="1"/>
</dbReference>
<name>A0AAG5DUD9_ANOAO</name>